<dbReference type="InterPro" id="IPR050416">
    <property type="entry name" value="FAD-linked_Oxidoreductase"/>
</dbReference>
<name>A0AA39GDR5_SARSR</name>
<dbReference type="Gene3D" id="3.30.465.10">
    <property type="match status" value="1"/>
</dbReference>
<feature type="domain" description="FAD-binding PCMH-type" evidence="7">
    <location>
        <begin position="44"/>
        <end position="215"/>
    </location>
</feature>
<dbReference type="InterPro" id="IPR016166">
    <property type="entry name" value="FAD-bd_PCMH"/>
</dbReference>
<dbReference type="GO" id="GO:0016491">
    <property type="term" value="F:oxidoreductase activity"/>
    <property type="evidence" value="ECO:0007669"/>
    <property type="project" value="UniProtKB-KW"/>
</dbReference>
<dbReference type="InterPro" id="IPR006094">
    <property type="entry name" value="Oxid_FAD_bind_N"/>
</dbReference>
<evidence type="ECO:0000256" key="1">
    <source>
        <dbReference type="ARBA" id="ARBA00001974"/>
    </source>
</evidence>
<evidence type="ECO:0000313" key="9">
    <source>
        <dbReference type="Proteomes" id="UP001175261"/>
    </source>
</evidence>
<feature type="region of interest" description="Disordered" evidence="6">
    <location>
        <begin position="459"/>
        <end position="478"/>
    </location>
</feature>
<evidence type="ECO:0000256" key="3">
    <source>
        <dbReference type="ARBA" id="ARBA00022630"/>
    </source>
</evidence>
<keyword evidence="3" id="KW-0285">Flavoprotein</keyword>
<comment type="caution">
    <text evidence="8">The sequence shown here is derived from an EMBL/GenBank/DDBJ whole genome shotgun (WGS) entry which is preliminary data.</text>
</comment>
<comment type="cofactor">
    <cofactor evidence="1">
        <name>FAD</name>
        <dbReference type="ChEBI" id="CHEBI:57692"/>
    </cofactor>
</comment>
<dbReference type="Pfam" id="PF08031">
    <property type="entry name" value="BBE"/>
    <property type="match status" value="1"/>
</dbReference>
<evidence type="ECO:0000256" key="4">
    <source>
        <dbReference type="ARBA" id="ARBA00022827"/>
    </source>
</evidence>
<dbReference type="Gene3D" id="3.30.43.10">
    <property type="entry name" value="Uridine Diphospho-n-acetylenolpyruvylglucosamine Reductase, domain 2"/>
    <property type="match status" value="1"/>
</dbReference>
<dbReference type="Pfam" id="PF01565">
    <property type="entry name" value="FAD_binding_4"/>
    <property type="match status" value="1"/>
</dbReference>
<reference evidence="8" key="1">
    <citation type="submission" date="2022-10" db="EMBL/GenBank/DDBJ databases">
        <title>Determination and structural analysis of whole genome sequence of Sarocladium strictum F4-1.</title>
        <authorList>
            <person name="Hu L."/>
            <person name="Jiang Y."/>
        </authorList>
    </citation>
    <scope>NUCLEOTIDE SEQUENCE</scope>
    <source>
        <strain evidence="8">F4-1</strain>
    </source>
</reference>
<dbReference type="InterPro" id="IPR016167">
    <property type="entry name" value="FAD-bd_PCMH_sub1"/>
</dbReference>
<evidence type="ECO:0000256" key="2">
    <source>
        <dbReference type="ARBA" id="ARBA00005466"/>
    </source>
</evidence>
<protein>
    <recommendedName>
        <fullName evidence="7">FAD-binding PCMH-type domain-containing protein</fullName>
    </recommendedName>
</protein>
<organism evidence="8 9">
    <name type="scientific">Sarocladium strictum</name>
    <name type="common">Black bundle disease fungus</name>
    <name type="synonym">Acremonium strictum</name>
    <dbReference type="NCBI Taxonomy" id="5046"/>
    <lineage>
        <taxon>Eukaryota</taxon>
        <taxon>Fungi</taxon>
        <taxon>Dikarya</taxon>
        <taxon>Ascomycota</taxon>
        <taxon>Pezizomycotina</taxon>
        <taxon>Sordariomycetes</taxon>
        <taxon>Hypocreomycetidae</taxon>
        <taxon>Hypocreales</taxon>
        <taxon>Sarocladiaceae</taxon>
        <taxon>Sarocladium</taxon>
    </lineage>
</organism>
<dbReference type="SUPFAM" id="SSF56176">
    <property type="entry name" value="FAD-binding/transporter-associated domain-like"/>
    <property type="match status" value="1"/>
</dbReference>
<dbReference type="InterPro" id="IPR012951">
    <property type="entry name" value="BBE"/>
</dbReference>
<proteinExistence type="inferred from homology"/>
<evidence type="ECO:0000313" key="8">
    <source>
        <dbReference type="EMBL" id="KAK0384823.1"/>
    </source>
</evidence>
<sequence length="478" mass="53415">MTQFSEEVIAAARSQLPPNFPIVWRGDVGWDQARVGRVFNLRRPSRQPLAVVQASREKHVIAAVQLANAIGCRVSVRSGGHSWAAWSVRDDAVLIDMGKYYDFNLDEETKILQVSPSMTGRLVNTLLGQRGRMFPGGHCPDVGLGGFLLQGGMGWNCKNWGWACERLLGIDVVTASGEKMYCDKKTNSDLFWAARGAGPGFPAIVTRFHLQTLPAFTHMRSSVYIYEKPEYETALSWIVKLAENYNETVEIVAVAQYIRGLEGQHIIVKLVCFQNSEEEARAALQVAEDTAPGSPVVRLFCQETSLAEEYDDQRSANPEGHGYTVDNCYISNDADVVAVLKDSFTTLPTKKSFSLWYSMAPGSRRSFKDGTMEDMALSMQTDHYYAAYTVSEDADEDSKCHEWTQRILKQMEPHAEGAYLGDSDFQVRQTMYWGSEQGRRLMEVRKKWDPQGVVCGFLDEGDRSGTQGLANAPKQPKL</sequence>
<keyword evidence="5" id="KW-0560">Oxidoreductase</keyword>
<dbReference type="GO" id="GO:0071949">
    <property type="term" value="F:FAD binding"/>
    <property type="evidence" value="ECO:0007669"/>
    <property type="project" value="InterPro"/>
</dbReference>
<evidence type="ECO:0000256" key="6">
    <source>
        <dbReference type="SAM" id="MobiDB-lite"/>
    </source>
</evidence>
<dbReference type="AlphaFoldDB" id="A0AA39GDR5"/>
<keyword evidence="9" id="KW-1185">Reference proteome</keyword>
<dbReference type="EMBL" id="JAPDFR010000007">
    <property type="protein sequence ID" value="KAK0384823.1"/>
    <property type="molecule type" value="Genomic_DNA"/>
</dbReference>
<comment type="similarity">
    <text evidence="2">Belongs to the oxygen-dependent FAD-linked oxidoreductase family.</text>
</comment>
<dbReference type="InterPro" id="IPR036318">
    <property type="entry name" value="FAD-bd_PCMH-like_sf"/>
</dbReference>
<dbReference type="PANTHER" id="PTHR42973:SF39">
    <property type="entry name" value="FAD-BINDING PCMH-TYPE DOMAIN-CONTAINING PROTEIN"/>
    <property type="match status" value="1"/>
</dbReference>
<evidence type="ECO:0000259" key="7">
    <source>
        <dbReference type="PROSITE" id="PS51387"/>
    </source>
</evidence>
<evidence type="ECO:0000256" key="5">
    <source>
        <dbReference type="ARBA" id="ARBA00023002"/>
    </source>
</evidence>
<dbReference type="PANTHER" id="PTHR42973">
    <property type="entry name" value="BINDING OXIDOREDUCTASE, PUTATIVE (AFU_ORTHOLOGUE AFUA_1G17690)-RELATED"/>
    <property type="match status" value="1"/>
</dbReference>
<dbReference type="InterPro" id="IPR016169">
    <property type="entry name" value="FAD-bd_PCMH_sub2"/>
</dbReference>
<dbReference type="Proteomes" id="UP001175261">
    <property type="component" value="Unassembled WGS sequence"/>
</dbReference>
<keyword evidence="4" id="KW-0274">FAD</keyword>
<accession>A0AA39GDR5</accession>
<gene>
    <name evidence="8" type="ORF">NLU13_7301</name>
</gene>
<dbReference type="Gene3D" id="3.40.462.20">
    <property type="match status" value="1"/>
</dbReference>
<dbReference type="PROSITE" id="PS51387">
    <property type="entry name" value="FAD_PCMH"/>
    <property type="match status" value="1"/>
</dbReference>